<keyword evidence="11 14" id="KW-0456">Lyase</keyword>
<keyword evidence="3" id="KW-0004">4Fe-4S</keyword>
<feature type="region of interest" description="Disordered" evidence="15">
    <location>
        <begin position="322"/>
        <end position="345"/>
    </location>
</feature>
<dbReference type="GO" id="GO:0051539">
    <property type="term" value="F:4 iron, 4 sulfur cluster binding"/>
    <property type="evidence" value="ECO:0007669"/>
    <property type="project" value="UniProtKB-KW"/>
</dbReference>
<dbReference type="AlphaFoldDB" id="A0A8H7PL34"/>
<dbReference type="PANTHER" id="PTHR43286:SF1">
    <property type="entry name" value="ENDONUCLEASE III-LIKE PROTEIN 1"/>
    <property type="match status" value="1"/>
</dbReference>
<dbReference type="GO" id="GO:0003677">
    <property type="term" value="F:DNA binding"/>
    <property type="evidence" value="ECO:0007669"/>
    <property type="project" value="UniProtKB-UniRule"/>
</dbReference>
<gene>
    <name evidence="14" type="primary">NTH1</name>
    <name evidence="17" type="ORF">INT44_000336</name>
</gene>
<evidence type="ECO:0000256" key="12">
    <source>
        <dbReference type="ARBA" id="ARBA00023295"/>
    </source>
</evidence>
<protein>
    <recommendedName>
        <fullName evidence="14">Endonuclease III homolog</fullName>
        <ecNumber evidence="14">3.2.2.-</ecNumber>
        <ecNumber evidence="14">4.2.99.18</ecNumber>
    </recommendedName>
    <alternativeName>
        <fullName evidence="14">Bifunctional DNA N-glycosylase/DNA-(apurinic or apyrimidinic site) lyase</fullName>
        <shortName evidence="14">DNA glycosylase/AP lyase</shortName>
    </alternativeName>
</protein>
<keyword evidence="14" id="KW-0539">Nucleus</keyword>
<organism evidence="17 18">
    <name type="scientific">Umbelopsis vinacea</name>
    <dbReference type="NCBI Taxonomy" id="44442"/>
    <lineage>
        <taxon>Eukaryota</taxon>
        <taxon>Fungi</taxon>
        <taxon>Fungi incertae sedis</taxon>
        <taxon>Mucoromycota</taxon>
        <taxon>Mucoromycotina</taxon>
        <taxon>Umbelopsidomycetes</taxon>
        <taxon>Umbelopsidales</taxon>
        <taxon>Umbelopsidaceae</taxon>
        <taxon>Umbelopsis</taxon>
    </lineage>
</organism>
<evidence type="ECO:0000256" key="6">
    <source>
        <dbReference type="ARBA" id="ARBA00022801"/>
    </source>
</evidence>
<sequence length="345" mass="38317">MAGRRQSSRLSKQTLSTVSEPKLKIKRELLSNYAYNDNQVHSASHVSESAQVIKHSRPKSTKANKSTNLAGPPNDWKTVYEVIKEYRKIALAPVDTMGCERLSEETVDEKTSRYQTLTSLMLSSQTKDAITAAAMRNLQLKIPGGLTLDNVIACDKDLLHECIKSVGFHTRKTDYIKATAAILKEKYNGDIPDTIEGLISLPGVGPKMGYLTLQCAWDKNIGIGVDVHVHRISNRLGWVKTVNGSPEDTRKACIAYFEALEAWLPKEYWKEINPLLVGFGQITCLPRGPRCNACPVNDLCPSAKLTSTIKKQRLSVTVQESLDDKSDTSKKVVKQEEATTDPLSW</sequence>
<accession>A0A8H7PL34</accession>
<dbReference type="SUPFAM" id="SSF48150">
    <property type="entry name" value="DNA-glycosylase"/>
    <property type="match status" value="1"/>
</dbReference>
<dbReference type="OrthoDB" id="2099276at2759"/>
<dbReference type="InterPro" id="IPR003265">
    <property type="entry name" value="HhH-GPD_domain"/>
</dbReference>
<dbReference type="EC" id="4.2.99.18" evidence="14"/>
<keyword evidence="14" id="KW-0496">Mitochondrion</keyword>
<dbReference type="GO" id="GO:0000703">
    <property type="term" value="F:oxidized pyrimidine nucleobase lesion DNA N-glycosylase activity"/>
    <property type="evidence" value="ECO:0007669"/>
    <property type="project" value="UniProtKB-UniRule"/>
</dbReference>
<comment type="function">
    <text evidence="14">Bifunctional DNA N-glycosylase with associated apurinic/apyrimidinic (AP) lyase function that catalyzes the first step in base excision repair (BER), the primary repair pathway for the repair of oxidative DNA damage. The DNA N-glycosylase activity releases the damaged DNA base from DNA by cleaving the N-glycosidic bond, leaving an AP site. The AP lyase activity cleaves the phosphodiester bond 3' to the AP site by a beta-elimination. Primarily recognizes and repairs oxidative base damage of pyrimidines.</text>
</comment>
<evidence type="ECO:0000256" key="13">
    <source>
        <dbReference type="ARBA" id="ARBA00044632"/>
    </source>
</evidence>
<keyword evidence="10 14" id="KW-0234">DNA repair</keyword>
<evidence type="ECO:0000256" key="4">
    <source>
        <dbReference type="ARBA" id="ARBA00022723"/>
    </source>
</evidence>
<feature type="domain" description="HhH-GPD" evidence="16">
    <location>
        <begin position="122"/>
        <end position="282"/>
    </location>
</feature>
<comment type="cofactor">
    <cofactor evidence="1">
        <name>[4Fe-4S] cluster</name>
        <dbReference type="ChEBI" id="CHEBI:49883"/>
    </cofactor>
</comment>
<keyword evidence="9" id="KW-0411">Iron-sulfur</keyword>
<feature type="compositionally biased region" description="Basic and acidic residues" evidence="15">
    <location>
        <begin position="322"/>
        <end position="337"/>
    </location>
</feature>
<evidence type="ECO:0000256" key="1">
    <source>
        <dbReference type="ARBA" id="ARBA00001966"/>
    </source>
</evidence>
<evidence type="ECO:0000259" key="16">
    <source>
        <dbReference type="SMART" id="SM00478"/>
    </source>
</evidence>
<evidence type="ECO:0000256" key="9">
    <source>
        <dbReference type="ARBA" id="ARBA00023014"/>
    </source>
</evidence>
<evidence type="ECO:0000256" key="8">
    <source>
        <dbReference type="ARBA" id="ARBA00023004"/>
    </source>
</evidence>
<dbReference type="GO" id="GO:0006285">
    <property type="term" value="P:base-excision repair, AP site formation"/>
    <property type="evidence" value="ECO:0007669"/>
    <property type="project" value="UniProtKB-UniRule"/>
</dbReference>
<keyword evidence="8" id="KW-0408">Iron</keyword>
<dbReference type="Pfam" id="PF00730">
    <property type="entry name" value="HhH-GPD"/>
    <property type="match status" value="1"/>
</dbReference>
<comment type="caution">
    <text evidence="17">The sequence shown here is derived from an EMBL/GenBank/DDBJ whole genome shotgun (WGS) entry which is preliminary data.</text>
</comment>
<dbReference type="InterPro" id="IPR023170">
    <property type="entry name" value="HhH_base_excis_C"/>
</dbReference>
<comment type="subcellular location">
    <subcellularLocation>
        <location evidence="14">Nucleus</location>
    </subcellularLocation>
    <subcellularLocation>
        <location evidence="14">Mitochondrion</location>
    </subcellularLocation>
</comment>
<comment type="similarity">
    <text evidence="2 14">Belongs to the Nth/MutY family.</text>
</comment>
<dbReference type="InterPro" id="IPR030841">
    <property type="entry name" value="NTH1"/>
</dbReference>
<dbReference type="PANTHER" id="PTHR43286">
    <property type="entry name" value="ENDONUCLEASE III-LIKE PROTEIN 1"/>
    <property type="match status" value="1"/>
</dbReference>
<dbReference type="GO" id="GO:0005739">
    <property type="term" value="C:mitochondrion"/>
    <property type="evidence" value="ECO:0007669"/>
    <property type="project" value="UniProtKB-SubCell"/>
</dbReference>
<evidence type="ECO:0000256" key="7">
    <source>
        <dbReference type="ARBA" id="ARBA00022946"/>
    </source>
</evidence>
<comment type="catalytic activity">
    <reaction evidence="13 14">
        <text>2'-deoxyribonucleotide-(2'-deoxyribose 5'-phosphate)-2'-deoxyribonucleotide-DNA = a 3'-end 2'-deoxyribonucleotide-(2,3-dehydro-2,3-deoxyribose 5'-phosphate)-DNA + a 5'-end 5'-phospho-2'-deoxyribonucleoside-DNA + H(+)</text>
        <dbReference type="Rhea" id="RHEA:66592"/>
        <dbReference type="Rhea" id="RHEA-COMP:13180"/>
        <dbReference type="Rhea" id="RHEA-COMP:16897"/>
        <dbReference type="Rhea" id="RHEA-COMP:17067"/>
        <dbReference type="ChEBI" id="CHEBI:15378"/>
        <dbReference type="ChEBI" id="CHEBI:136412"/>
        <dbReference type="ChEBI" id="CHEBI:157695"/>
        <dbReference type="ChEBI" id="CHEBI:167181"/>
        <dbReference type="EC" id="4.2.99.18"/>
    </reaction>
</comment>
<dbReference type="Gene3D" id="1.10.340.30">
    <property type="entry name" value="Hypothetical protein, domain 2"/>
    <property type="match status" value="1"/>
</dbReference>
<dbReference type="EMBL" id="JAEPRA010000014">
    <property type="protein sequence ID" value="KAG2175858.1"/>
    <property type="molecule type" value="Genomic_DNA"/>
</dbReference>
<evidence type="ECO:0000256" key="10">
    <source>
        <dbReference type="ARBA" id="ARBA00023204"/>
    </source>
</evidence>
<dbReference type="EC" id="3.2.2.-" evidence="14"/>
<dbReference type="GO" id="GO:0005634">
    <property type="term" value="C:nucleus"/>
    <property type="evidence" value="ECO:0007669"/>
    <property type="project" value="UniProtKB-SubCell"/>
</dbReference>
<comment type="caution">
    <text evidence="14">Lacks conserved residue(s) required for the propagation of feature annotation.</text>
</comment>
<proteinExistence type="inferred from homology"/>
<dbReference type="FunFam" id="1.10.340.30:FF:000005">
    <property type="entry name" value="Endonuclease III-like protein 1"/>
    <property type="match status" value="1"/>
</dbReference>
<keyword evidence="5 14" id="KW-0227">DNA damage</keyword>
<dbReference type="CDD" id="cd00056">
    <property type="entry name" value="ENDO3c"/>
    <property type="match status" value="1"/>
</dbReference>
<evidence type="ECO:0000256" key="2">
    <source>
        <dbReference type="ARBA" id="ARBA00008343"/>
    </source>
</evidence>
<keyword evidence="12 14" id="KW-0326">Glycosidase</keyword>
<evidence type="ECO:0000313" key="17">
    <source>
        <dbReference type="EMBL" id="KAG2175858.1"/>
    </source>
</evidence>
<dbReference type="GO" id="GO:0006289">
    <property type="term" value="P:nucleotide-excision repair"/>
    <property type="evidence" value="ECO:0007669"/>
    <property type="project" value="TreeGrafter"/>
</dbReference>
<name>A0A8H7PL34_9FUNG</name>
<dbReference type="Pfam" id="PF00633">
    <property type="entry name" value="HHH"/>
    <property type="match status" value="1"/>
</dbReference>
<dbReference type="InterPro" id="IPR003651">
    <property type="entry name" value="Endonuclease3_FeS-loop_motif"/>
</dbReference>
<keyword evidence="7" id="KW-0809">Transit peptide</keyword>
<dbReference type="SMART" id="SM00478">
    <property type="entry name" value="ENDO3c"/>
    <property type="match status" value="1"/>
</dbReference>
<keyword evidence="18" id="KW-1185">Reference proteome</keyword>
<keyword evidence="6 14" id="KW-0378">Hydrolase</keyword>
<dbReference type="InterPro" id="IPR000445">
    <property type="entry name" value="HhH_motif"/>
</dbReference>
<evidence type="ECO:0000256" key="5">
    <source>
        <dbReference type="ARBA" id="ARBA00022763"/>
    </source>
</evidence>
<dbReference type="GO" id="GO:0046872">
    <property type="term" value="F:metal ion binding"/>
    <property type="evidence" value="ECO:0007669"/>
    <property type="project" value="UniProtKB-KW"/>
</dbReference>
<evidence type="ECO:0000256" key="14">
    <source>
        <dbReference type="HAMAP-Rule" id="MF_03183"/>
    </source>
</evidence>
<keyword evidence="4" id="KW-0479">Metal-binding</keyword>
<evidence type="ECO:0000256" key="11">
    <source>
        <dbReference type="ARBA" id="ARBA00023239"/>
    </source>
</evidence>
<dbReference type="HAMAP" id="MF_03183">
    <property type="entry name" value="Endonuclease_III_Nth"/>
    <property type="match status" value="1"/>
</dbReference>
<reference evidence="17" key="1">
    <citation type="submission" date="2020-12" db="EMBL/GenBank/DDBJ databases">
        <title>Metabolic potential, ecology and presence of endohyphal bacteria is reflected in genomic diversity of Mucoromycotina.</title>
        <authorList>
            <person name="Muszewska A."/>
            <person name="Okrasinska A."/>
            <person name="Steczkiewicz K."/>
            <person name="Drgas O."/>
            <person name="Orlowska M."/>
            <person name="Perlinska-Lenart U."/>
            <person name="Aleksandrzak-Piekarczyk T."/>
            <person name="Szatraj K."/>
            <person name="Zielenkiewicz U."/>
            <person name="Pilsyk S."/>
            <person name="Malc E."/>
            <person name="Mieczkowski P."/>
            <person name="Kruszewska J.S."/>
            <person name="Biernat P."/>
            <person name="Pawlowska J."/>
        </authorList>
    </citation>
    <scope>NUCLEOTIDE SEQUENCE</scope>
    <source>
        <strain evidence="17">WA0000051536</strain>
    </source>
</reference>
<dbReference type="Gene3D" id="1.10.1670.10">
    <property type="entry name" value="Helix-hairpin-Helix base-excision DNA repair enzymes (C-terminal)"/>
    <property type="match status" value="1"/>
</dbReference>
<dbReference type="InterPro" id="IPR004036">
    <property type="entry name" value="Endonuclease-III-like_CS2"/>
</dbReference>
<evidence type="ECO:0000256" key="3">
    <source>
        <dbReference type="ARBA" id="ARBA00022485"/>
    </source>
</evidence>
<dbReference type="PROSITE" id="PS01155">
    <property type="entry name" value="ENDONUCLEASE_III_2"/>
    <property type="match status" value="1"/>
</dbReference>
<dbReference type="SMART" id="SM00525">
    <property type="entry name" value="FES"/>
    <property type="match status" value="1"/>
</dbReference>
<evidence type="ECO:0000313" key="18">
    <source>
        <dbReference type="Proteomes" id="UP000612746"/>
    </source>
</evidence>
<feature type="region of interest" description="Disordered" evidence="15">
    <location>
        <begin position="45"/>
        <end position="70"/>
    </location>
</feature>
<dbReference type="InterPro" id="IPR011257">
    <property type="entry name" value="DNA_glycosylase"/>
</dbReference>
<dbReference type="GO" id="GO:0140078">
    <property type="term" value="F:class I DNA-(apurinic or apyrimidinic site) endonuclease activity"/>
    <property type="evidence" value="ECO:0007669"/>
    <property type="project" value="UniProtKB-EC"/>
</dbReference>
<dbReference type="Proteomes" id="UP000612746">
    <property type="component" value="Unassembled WGS sequence"/>
</dbReference>
<evidence type="ECO:0000256" key="15">
    <source>
        <dbReference type="SAM" id="MobiDB-lite"/>
    </source>
</evidence>